<reference evidence="7" key="1">
    <citation type="journal article" date="2015" name="PLoS Genet.">
        <title>Genome Sequence and Transcriptome Analyses of Chrysochromulina tobin: Metabolic Tools for Enhanced Algal Fitness in the Prominent Order Prymnesiales (Haptophyceae).</title>
        <authorList>
            <person name="Hovde B.T."/>
            <person name="Deodato C.R."/>
            <person name="Hunsperger H.M."/>
            <person name="Ryken S.A."/>
            <person name="Yost W."/>
            <person name="Jha R.K."/>
            <person name="Patterson J."/>
            <person name="Monnat R.J. Jr."/>
            <person name="Barlow S.B."/>
            <person name="Starkenburg S.R."/>
            <person name="Cattolico R.A."/>
        </authorList>
    </citation>
    <scope>NUCLEOTIDE SEQUENCE</scope>
    <source>
        <strain evidence="7">CCMP291</strain>
    </source>
</reference>
<dbReference type="InterPro" id="IPR035892">
    <property type="entry name" value="C2_domain_sf"/>
</dbReference>
<keyword evidence="2 3" id="KW-0802">TPR repeat</keyword>
<evidence type="ECO:0000256" key="1">
    <source>
        <dbReference type="ARBA" id="ARBA00022737"/>
    </source>
</evidence>
<dbReference type="InterPro" id="IPR000008">
    <property type="entry name" value="C2_dom"/>
</dbReference>
<evidence type="ECO:0000313" key="7">
    <source>
        <dbReference type="Proteomes" id="UP000037460"/>
    </source>
</evidence>
<dbReference type="OrthoDB" id="10262375at2759"/>
<dbReference type="GO" id="GO:0031514">
    <property type="term" value="C:motile cilium"/>
    <property type="evidence" value="ECO:0007669"/>
    <property type="project" value="TreeGrafter"/>
</dbReference>
<keyword evidence="1" id="KW-0677">Repeat</keyword>
<dbReference type="Proteomes" id="UP000037460">
    <property type="component" value="Unassembled WGS sequence"/>
</dbReference>
<feature type="compositionally biased region" description="Pro residues" evidence="4">
    <location>
        <begin position="298"/>
        <end position="312"/>
    </location>
</feature>
<feature type="repeat" description="TPR" evidence="3">
    <location>
        <begin position="717"/>
        <end position="750"/>
    </location>
</feature>
<dbReference type="CDD" id="cd00030">
    <property type="entry name" value="C2"/>
    <property type="match status" value="1"/>
</dbReference>
<feature type="domain" description="C2" evidence="5">
    <location>
        <begin position="1"/>
        <end position="115"/>
    </location>
</feature>
<dbReference type="Gene3D" id="2.60.40.150">
    <property type="entry name" value="C2 domain"/>
    <property type="match status" value="1"/>
</dbReference>
<evidence type="ECO:0000256" key="3">
    <source>
        <dbReference type="PROSITE-ProRule" id="PRU00339"/>
    </source>
</evidence>
<dbReference type="PROSITE" id="PS50005">
    <property type="entry name" value="TPR"/>
    <property type="match status" value="1"/>
</dbReference>
<dbReference type="Pfam" id="PF13432">
    <property type="entry name" value="TPR_16"/>
    <property type="match status" value="2"/>
</dbReference>
<accession>A0A0M0JX16</accession>
<dbReference type="InterPro" id="IPR011990">
    <property type="entry name" value="TPR-like_helical_dom_sf"/>
</dbReference>
<dbReference type="GO" id="GO:0070062">
    <property type="term" value="C:extracellular exosome"/>
    <property type="evidence" value="ECO:0007669"/>
    <property type="project" value="TreeGrafter"/>
</dbReference>
<dbReference type="SUPFAM" id="SSF48452">
    <property type="entry name" value="TPR-like"/>
    <property type="match status" value="2"/>
</dbReference>
<name>A0A0M0JX16_9EUKA</name>
<proteinExistence type="predicted"/>
<dbReference type="Gene3D" id="1.25.40.10">
    <property type="entry name" value="Tetratricopeptide repeat domain"/>
    <property type="match status" value="2"/>
</dbReference>
<feature type="region of interest" description="Disordered" evidence="4">
    <location>
        <begin position="298"/>
        <end position="317"/>
    </location>
</feature>
<dbReference type="InterPro" id="IPR052628">
    <property type="entry name" value="CFAP70"/>
</dbReference>
<evidence type="ECO:0000256" key="4">
    <source>
        <dbReference type="SAM" id="MobiDB-lite"/>
    </source>
</evidence>
<comment type="caution">
    <text evidence="6">The sequence shown here is derived from an EMBL/GenBank/DDBJ whole genome shotgun (WGS) entry which is preliminary data.</text>
</comment>
<dbReference type="EMBL" id="JWZX01002089">
    <property type="protein sequence ID" value="KOO31090.1"/>
    <property type="molecule type" value="Genomic_DNA"/>
</dbReference>
<protein>
    <submittedName>
        <fullName evidence="6">Tetratricopeptide repeat protein 18</fullName>
    </submittedName>
</protein>
<gene>
    <name evidence="6" type="ORF">Ctob_009131</name>
</gene>
<dbReference type="SMART" id="SM00028">
    <property type="entry name" value="TPR"/>
    <property type="match status" value="6"/>
</dbReference>
<evidence type="ECO:0000256" key="2">
    <source>
        <dbReference type="ARBA" id="ARBA00022803"/>
    </source>
</evidence>
<evidence type="ECO:0000259" key="5">
    <source>
        <dbReference type="PROSITE" id="PS50004"/>
    </source>
</evidence>
<organism evidence="6 7">
    <name type="scientific">Chrysochromulina tobinii</name>
    <dbReference type="NCBI Taxonomy" id="1460289"/>
    <lineage>
        <taxon>Eukaryota</taxon>
        <taxon>Haptista</taxon>
        <taxon>Haptophyta</taxon>
        <taxon>Prymnesiophyceae</taxon>
        <taxon>Prymnesiales</taxon>
        <taxon>Chrysochromulinaceae</taxon>
        <taxon>Chrysochromulina</taxon>
    </lineage>
</organism>
<dbReference type="Pfam" id="PF13181">
    <property type="entry name" value="TPR_8"/>
    <property type="match status" value="1"/>
</dbReference>
<dbReference type="InterPro" id="IPR019734">
    <property type="entry name" value="TPR_rpt"/>
</dbReference>
<keyword evidence="7" id="KW-1185">Reference proteome</keyword>
<dbReference type="SUPFAM" id="SSF49562">
    <property type="entry name" value="C2 domain (Calcium/lipid-binding domain, CaLB)"/>
    <property type="match status" value="1"/>
</dbReference>
<dbReference type="AlphaFoldDB" id="A0A0M0JX16"/>
<dbReference type="PANTHER" id="PTHR44314:SF1">
    <property type="entry name" value="CILIA- AND FLAGELLA-ASSOCIATED PROTEIN 70"/>
    <property type="match status" value="1"/>
</dbReference>
<evidence type="ECO:0000313" key="6">
    <source>
        <dbReference type="EMBL" id="KOO31090.1"/>
    </source>
</evidence>
<sequence>MPAPPRRTVQLEVTILSAKGLVSSKGEGQAVSSSASVTFLDHPPVESPLVGDTAEPEFNLSTTASFHADDTSCLLLLTTPLSVSIFEGTEKSLLGTAVLSLEPLMHSAGMPEQWVPLTKDGVAAGEVLVVVMAAMSLMSEEDWEESVLFTLSLESLCNLPTRWTDAADHPFAYKAVCTVFGEEFTFAGGKLVRPTPPAEGGPGEAAEPESAAEATAACISWADAKVVRFFGPEATNALRKQLQAGEPPLSVSLSRAVNNAETHFDSNGGKYKATCAPLLGGLLVVDTTSCFDRTPVVPPTPPFEMAPPPDPPAKGKTGPEVFPVEEEEEHPYTTCGTYLKFAVSTSQPLDPKPLPPPPPLPKVGELIPKRVLPQFAPKTAAEEFDTQVANIVESMVGEWSALFPDVDASSATDEASKDDRRRALLYALNTSGKYWMFKEKLKRSVVRLVKDTMSRPTNEPLDSRASDLFYNDLYVQLTQRLHKALNGVFFPSTEAAPAPSLPDQPEGAATAAVLGALADEMEMVFSYDAAATYHKERIASCKHLAVAWYDYALFLMRVNDAPMAEECSREAIALSPATPDYLLAHGAILASRGNLEEAEVFLKSALDATPNAVDAWLVVALLYHLMERGRDKRTALKAAKALCDEDLTGAYLALARKLLPINCAVLIELALQHEEQLSGGVTGALLLTRGEMQLHSASAAVAASTLEAGLDVARKNASGYALLGKARLQLGEVEAARAAFEKALERSPQPYPLATLLLLGRLCLDAGESARAKELFLYACRQRPSCTSWLGAGQACHALGELEQAEEGLSEANVLNNRHPLVWGQLALLCLEKGRLEEAEQALHEAYKLGLVAAPLLQQLGGALIKTGQWQRAEGALLRSLGTAESPLARKLLGDALVEQQRHEEALAAYMAASAQGMDCKSQAALCKSRLNR</sequence>
<dbReference type="GO" id="GO:0060271">
    <property type="term" value="P:cilium assembly"/>
    <property type="evidence" value="ECO:0007669"/>
    <property type="project" value="TreeGrafter"/>
</dbReference>
<dbReference type="PROSITE" id="PS50004">
    <property type="entry name" value="C2"/>
    <property type="match status" value="1"/>
</dbReference>
<dbReference type="GO" id="GO:0003341">
    <property type="term" value="P:cilium movement"/>
    <property type="evidence" value="ECO:0007669"/>
    <property type="project" value="TreeGrafter"/>
</dbReference>
<dbReference type="PANTHER" id="PTHR44314">
    <property type="entry name" value="CILIA- AND FLAGELLA-ASSOCIATED PROTEIN 70"/>
    <property type="match status" value="1"/>
</dbReference>